<feature type="compositionally biased region" description="Acidic residues" evidence="3">
    <location>
        <begin position="128"/>
        <end position="146"/>
    </location>
</feature>
<reference evidence="4 5" key="1">
    <citation type="journal article" date="2015" name="Genome Biol. Evol.">
        <title>Phylogenomic analyses indicate that early fungi evolved digesting cell walls of algal ancestors of land plants.</title>
        <authorList>
            <person name="Chang Y."/>
            <person name="Wang S."/>
            <person name="Sekimoto S."/>
            <person name="Aerts A.L."/>
            <person name="Choi C."/>
            <person name="Clum A."/>
            <person name="LaButti K.M."/>
            <person name="Lindquist E.A."/>
            <person name="Yee Ngan C."/>
            <person name="Ohm R.A."/>
            <person name="Salamov A.A."/>
            <person name="Grigoriev I.V."/>
            <person name="Spatafora J.W."/>
            <person name="Berbee M.L."/>
        </authorList>
    </citation>
    <scope>NUCLEOTIDE SEQUENCE [LARGE SCALE GENOMIC DNA]</scope>
    <source>
        <strain evidence="4 5">NRRL 28638</strain>
    </source>
</reference>
<evidence type="ECO:0000256" key="3">
    <source>
        <dbReference type="SAM" id="MobiDB-lite"/>
    </source>
</evidence>
<dbReference type="InterPro" id="IPR019398">
    <property type="entry name" value="Pre-rRNA_process_TSR2"/>
</dbReference>
<protein>
    <recommendedName>
        <fullName evidence="6">Pre-rRNA-processing protein TSR2</fullName>
    </recommendedName>
</protein>
<dbReference type="PANTHER" id="PTHR21250">
    <property type="entry name" value="PRE-RRNA-PROCESSING PROTEIN TSR2 HOMOLOG"/>
    <property type="match status" value="1"/>
</dbReference>
<dbReference type="OrthoDB" id="263560at2759"/>
<dbReference type="EMBL" id="KQ964552">
    <property type="protein sequence ID" value="KXN69001.1"/>
    <property type="molecule type" value="Genomic_DNA"/>
</dbReference>
<comment type="similarity">
    <text evidence="1">Belongs to the TSR2 family.</text>
</comment>
<evidence type="ECO:0000256" key="1">
    <source>
        <dbReference type="ARBA" id="ARBA00006524"/>
    </source>
</evidence>
<dbReference type="Pfam" id="PF10273">
    <property type="entry name" value="WGG"/>
    <property type="match status" value="1"/>
</dbReference>
<keyword evidence="2" id="KW-0698">rRNA processing</keyword>
<dbReference type="AlphaFoldDB" id="A0A137P286"/>
<dbReference type="Proteomes" id="UP000070444">
    <property type="component" value="Unassembled WGS sequence"/>
</dbReference>
<keyword evidence="5" id="KW-1185">Reference proteome</keyword>
<sequence length="146" mass="16755">MVHPNALAFREGVTLLFKKWDALKLAVQMEWGGVESKEKRDWMIDVVVEYFGKNGKKTEIEDIEDILNQIMSDEFETVLEDDSSYIVAKQCIQLYNEVVTGNHETVIKLREQVANQASQSNIVASGNNDDEDDDDDEEYDSDEMQE</sequence>
<evidence type="ECO:0000313" key="4">
    <source>
        <dbReference type="EMBL" id="KXN69001.1"/>
    </source>
</evidence>
<dbReference type="OMA" id="QSNWGGP"/>
<accession>A0A137P286</accession>
<feature type="compositionally biased region" description="Polar residues" evidence="3">
    <location>
        <begin position="118"/>
        <end position="127"/>
    </location>
</feature>
<evidence type="ECO:0000313" key="5">
    <source>
        <dbReference type="Proteomes" id="UP000070444"/>
    </source>
</evidence>
<dbReference type="GO" id="GO:0006364">
    <property type="term" value="P:rRNA processing"/>
    <property type="evidence" value="ECO:0007669"/>
    <property type="project" value="UniProtKB-KW"/>
</dbReference>
<proteinExistence type="inferred from homology"/>
<dbReference type="STRING" id="796925.A0A137P286"/>
<name>A0A137P286_CONC2</name>
<organism evidence="4 5">
    <name type="scientific">Conidiobolus coronatus (strain ATCC 28846 / CBS 209.66 / NRRL 28638)</name>
    <name type="common">Delacroixia coronata</name>
    <dbReference type="NCBI Taxonomy" id="796925"/>
    <lineage>
        <taxon>Eukaryota</taxon>
        <taxon>Fungi</taxon>
        <taxon>Fungi incertae sedis</taxon>
        <taxon>Zoopagomycota</taxon>
        <taxon>Entomophthoromycotina</taxon>
        <taxon>Entomophthoromycetes</taxon>
        <taxon>Entomophthorales</taxon>
        <taxon>Ancylistaceae</taxon>
        <taxon>Conidiobolus</taxon>
    </lineage>
</organism>
<gene>
    <name evidence="4" type="ORF">CONCODRAFT_79543</name>
</gene>
<evidence type="ECO:0000256" key="2">
    <source>
        <dbReference type="ARBA" id="ARBA00022552"/>
    </source>
</evidence>
<evidence type="ECO:0008006" key="6">
    <source>
        <dbReference type="Google" id="ProtNLM"/>
    </source>
</evidence>
<feature type="region of interest" description="Disordered" evidence="3">
    <location>
        <begin position="118"/>
        <end position="146"/>
    </location>
</feature>